<evidence type="ECO:0000313" key="10">
    <source>
        <dbReference type="Proteomes" id="UP001203423"/>
    </source>
</evidence>
<dbReference type="Pfam" id="PF00590">
    <property type="entry name" value="TP_methylase"/>
    <property type="match status" value="1"/>
</dbReference>
<keyword evidence="2 6" id="KW-0698">rRNA processing</keyword>
<feature type="domain" description="Tetrapyrrole methylase" evidence="7">
    <location>
        <begin position="7"/>
        <end position="203"/>
    </location>
</feature>
<comment type="function">
    <text evidence="6">Catalyzes the 2'-O-methylation of the ribose of cytidine 1402 (C1402) in 16S rRNA.</text>
</comment>
<proteinExistence type="inferred from homology"/>
<dbReference type="Gene3D" id="3.40.1010.10">
    <property type="entry name" value="Cobalt-precorrin-4 Transmethylase, Domain 1"/>
    <property type="match status" value="1"/>
</dbReference>
<dbReference type="Proteomes" id="UP001203423">
    <property type="component" value="Unassembled WGS sequence"/>
</dbReference>
<dbReference type="InterPro" id="IPR053910">
    <property type="entry name" value="RsmI_HTH"/>
</dbReference>
<evidence type="ECO:0000256" key="3">
    <source>
        <dbReference type="ARBA" id="ARBA00022603"/>
    </source>
</evidence>
<dbReference type="RefSeq" id="WP_248940886.1">
    <property type="nucleotide sequence ID" value="NZ_JAKIKS010000053.1"/>
</dbReference>
<dbReference type="PROSITE" id="PS01296">
    <property type="entry name" value="RSMI"/>
    <property type="match status" value="1"/>
</dbReference>
<dbReference type="InterPro" id="IPR014777">
    <property type="entry name" value="4pyrrole_Mease_sub1"/>
</dbReference>
<dbReference type="EMBL" id="JAKIKS010000053">
    <property type="protein sequence ID" value="MCL1125576.1"/>
    <property type="molecule type" value="Genomic_DNA"/>
</dbReference>
<dbReference type="GO" id="GO:0032259">
    <property type="term" value="P:methylation"/>
    <property type="evidence" value="ECO:0007669"/>
    <property type="project" value="UniProtKB-KW"/>
</dbReference>
<evidence type="ECO:0000256" key="6">
    <source>
        <dbReference type="HAMAP-Rule" id="MF_01877"/>
    </source>
</evidence>
<keyword evidence="4 6" id="KW-0808">Transferase</keyword>
<dbReference type="NCBIfam" id="TIGR00096">
    <property type="entry name" value="16S rRNA (cytidine(1402)-2'-O)-methyltransferase"/>
    <property type="match status" value="1"/>
</dbReference>
<dbReference type="Pfam" id="PF23016">
    <property type="entry name" value="RsmI_C"/>
    <property type="match status" value="1"/>
</dbReference>
<comment type="subcellular location">
    <subcellularLocation>
        <location evidence="6">Cytoplasm</location>
    </subcellularLocation>
</comment>
<sequence>MGLPVALYIVPTPIGNLEDLSSRAITILKQVSLIACEDTRHSGKLLSHFSIETKKIALHDHNERDRSQWIIQKLTNGEAVALISDAGTPLISDPGYHLVSQVRAAGFDVTPLPGPCAAITALSASGLPSDRFSFEGFLPSKEKGRADKLTDLKEDPRTLIFYESPHRIVQSLTSIAAVLGDDREVVMAREVTKIFETFLSGPVVDVLERVTNDANQQRGEIVLMCHGYRSPKLEGDEQAIPTKVMQTLTLLNEELPLKKAAAITAEIYGLKKNALYKQGLAAGL</sequence>
<protein>
    <recommendedName>
        <fullName evidence="6">Ribosomal RNA small subunit methyltransferase I</fullName>
        <ecNumber evidence="6">2.1.1.198</ecNumber>
    </recommendedName>
    <alternativeName>
        <fullName evidence="6">16S rRNA 2'-O-ribose C1402 methyltransferase</fullName>
    </alternativeName>
    <alternativeName>
        <fullName evidence="6">rRNA (cytidine-2'-O-)-methyltransferase RsmI</fullName>
    </alternativeName>
</protein>
<dbReference type="PIRSF" id="PIRSF005917">
    <property type="entry name" value="MTase_YraL"/>
    <property type="match status" value="1"/>
</dbReference>
<comment type="caution">
    <text evidence="9">The sequence shown here is derived from an EMBL/GenBank/DDBJ whole genome shotgun (WGS) entry which is preliminary data.</text>
</comment>
<evidence type="ECO:0000256" key="1">
    <source>
        <dbReference type="ARBA" id="ARBA00022490"/>
    </source>
</evidence>
<organism evidence="9 10">
    <name type="scientific">Shewanella surugensis</name>
    <dbReference type="NCBI Taxonomy" id="212020"/>
    <lineage>
        <taxon>Bacteria</taxon>
        <taxon>Pseudomonadati</taxon>
        <taxon>Pseudomonadota</taxon>
        <taxon>Gammaproteobacteria</taxon>
        <taxon>Alteromonadales</taxon>
        <taxon>Shewanellaceae</taxon>
        <taxon>Shewanella</taxon>
    </lineage>
</organism>
<evidence type="ECO:0000256" key="5">
    <source>
        <dbReference type="ARBA" id="ARBA00022691"/>
    </source>
</evidence>
<dbReference type="InterPro" id="IPR018063">
    <property type="entry name" value="SAM_MeTrfase_RsmI_CS"/>
</dbReference>
<accession>A0ABT0LCZ6</accession>
<keyword evidence="1 6" id="KW-0963">Cytoplasm</keyword>
<dbReference type="InterPro" id="IPR008189">
    <property type="entry name" value="rRNA_ssu_MeTfrase_I"/>
</dbReference>
<dbReference type="SUPFAM" id="SSF53790">
    <property type="entry name" value="Tetrapyrrole methylase"/>
    <property type="match status" value="1"/>
</dbReference>
<gene>
    <name evidence="6 9" type="primary">rsmI</name>
    <name evidence="9" type="ORF">L2764_14090</name>
</gene>
<evidence type="ECO:0000313" key="9">
    <source>
        <dbReference type="EMBL" id="MCL1125576.1"/>
    </source>
</evidence>
<dbReference type="PANTHER" id="PTHR46111:SF1">
    <property type="entry name" value="RIBOSOMAL RNA SMALL SUBUNIT METHYLTRANSFERASE I"/>
    <property type="match status" value="1"/>
</dbReference>
<keyword evidence="5 6" id="KW-0949">S-adenosyl-L-methionine</keyword>
<dbReference type="InterPro" id="IPR000878">
    <property type="entry name" value="4pyrrol_Mease"/>
</dbReference>
<dbReference type="GO" id="GO:0008168">
    <property type="term" value="F:methyltransferase activity"/>
    <property type="evidence" value="ECO:0007669"/>
    <property type="project" value="UniProtKB-KW"/>
</dbReference>
<dbReference type="PANTHER" id="PTHR46111">
    <property type="entry name" value="RIBOSOMAL RNA SMALL SUBUNIT METHYLTRANSFERASE I"/>
    <property type="match status" value="1"/>
</dbReference>
<evidence type="ECO:0000259" key="8">
    <source>
        <dbReference type="Pfam" id="PF23016"/>
    </source>
</evidence>
<feature type="domain" description="RsmI HTH" evidence="8">
    <location>
        <begin position="239"/>
        <end position="281"/>
    </location>
</feature>
<dbReference type="InterPro" id="IPR014776">
    <property type="entry name" value="4pyrrole_Mease_sub2"/>
</dbReference>
<evidence type="ECO:0000259" key="7">
    <source>
        <dbReference type="Pfam" id="PF00590"/>
    </source>
</evidence>
<dbReference type="CDD" id="cd11648">
    <property type="entry name" value="RsmI"/>
    <property type="match status" value="1"/>
</dbReference>
<keyword evidence="10" id="KW-1185">Reference proteome</keyword>
<evidence type="ECO:0000256" key="4">
    <source>
        <dbReference type="ARBA" id="ARBA00022679"/>
    </source>
</evidence>
<evidence type="ECO:0000256" key="2">
    <source>
        <dbReference type="ARBA" id="ARBA00022552"/>
    </source>
</evidence>
<comment type="catalytic activity">
    <reaction evidence="6">
        <text>cytidine(1402) in 16S rRNA + S-adenosyl-L-methionine = 2'-O-methylcytidine(1402) in 16S rRNA + S-adenosyl-L-homocysteine + H(+)</text>
        <dbReference type="Rhea" id="RHEA:42924"/>
        <dbReference type="Rhea" id="RHEA-COMP:10285"/>
        <dbReference type="Rhea" id="RHEA-COMP:10286"/>
        <dbReference type="ChEBI" id="CHEBI:15378"/>
        <dbReference type="ChEBI" id="CHEBI:57856"/>
        <dbReference type="ChEBI" id="CHEBI:59789"/>
        <dbReference type="ChEBI" id="CHEBI:74495"/>
        <dbReference type="ChEBI" id="CHEBI:82748"/>
        <dbReference type="EC" id="2.1.1.198"/>
    </reaction>
</comment>
<comment type="similarity">
    <text evidence="6">Belongs to the methyltransferase superfamily. RsmI family.</text>
</comment>
<name>A0ABT0LCZ6_9GAMM</name>
<dbReference type="EC" id="2.1.1.198" evidence="6"/>
<keyword evidence="3 6" id="KW-0489">Methyltransferase</keyword>
<dbReference type="HAMAP" id="MF_01877">
    <property type="entry name" value="16SrRNA_methyltr_I"/>
    <property type="match status" value="1"/>
</dbReference>
<dbReference type="InterPro" id="IPR035996">
    <property type="entry name" value="4pyrrol_Methylase_sf"/>
</dbReference>
<dbReference type="Gene3D" id="3.30.950.10">
    <property type="entry name" value="Methyltransferase, Cobalt-precorrin-4 Transmethylase, Domain 2"/>
    <property type="match status" value="1"/>
</dbReference>
<reference evidence="9 10" key="1">
    <citation type="submission" date="2022-01" db="EMBL/GenBank/DDBJ databases">
        <title>Whole genome-based taxonomy of the Shewanellaceae.</title>
        <authorList>
            <person name="Martin-Rodriguez A.J."/>
        </authorList>
    </citation>
    <scope>NUCLEOTIDE SEQUENCE [LARGE SCALE GENOMIC DNA]</scope>
    <source>
        <strain evidence="9 10">DSM 17177</strain>
    </source>
</reference>